<keyword evidence="12" id="KW-1185">Reference proteome</keyword>
<feature type="region of interest" description="Disordered" evidence="8">
    <location>
        <begin position="1036"/>
        <end position="1058"/>
    </location>
</feature>
<organism evidence="11 12">
    <name type="scientific">Coniochaeta pulveracea</name>
    <dbReference type="NCBI Taxonomy" id="177199"/>
    <lineage>
        <taxon>Eukaryota</taxon>
        <taxon>Fungi</taxon>
        <taxon>Dikarya</taxon>
        <taxon>Ascomycota</taxon>
        <taxon>Pezizomycotina</taxon>
        <taxon>Sordariomycetes</taxon>
        <taxon>Sordariomycetidae</taxon>
        <taxon>Coniochaetales</taxon>
        <taxon>Coniochaetaceae</taxon>
        <taxon>Coniochaeta</taxon>
    </lineage>
</organism>
<feature type="region of interest" description="Disordered" evidence="8">
    <location>
        <begin position="828"/>
        <end position="892"/>
    </location>
</feature>
<dbReference type="Pfam" id="PF03828">
    <property type="entry name" value="PAP_assoc"/>
    <property type="match status" value="1"/>
</dbReference>
<evidence type="ECO:0000256" key="3">
    <source>
        <dbReference type="ARBA" id="ARBA00008593"/>
    </source>
</evidence>
<dbReference type="EC" id="2.7.7.19" evidence="4"/>
<feature type="region of interest" description="Disordered" evidence="8">
    <location>
        <begin position="615"/>
        <end position="647"/>
    </location>
</feature>
<name>A0A420YCK3_9PEZI</name>
<evidence type="ECO:0000256" key="2">
    <source>
        <dbReference type="ARBA" id="ARBA00001946"/>
    </source>
</evidence>
<dbReference type="AlphaFoldDB" id="A0A420YCK3"/>
<dbReference type="InterPro" id="IPR043519">
    <property type="entry name" value="NT_sf"/>
</dbReference>
<feature type="compositionally biased region" description="Basic and acidic residues" evidence="8">
    <location>
        <begin position="1187"/>
        <end position="1206"/>
    </location>
</feature>
<dbReference type="OrthoDB" id="2274644at2759"/>
<dbReference type="SUPFAM" id="SSF81301">
    <property type="entry name" value="Nucleotidyltransferase"/>
    <property type="match status" value="1"/>
</dbReference>
<dbReference type="PANTHER" id="PTHR12271">
    <property type="entry name" value="POLY A POLYMERASE CID PAP -RELATED"/>
    <property type="match status" value="1"/>
</dbReference>
<evidence type="ECO:0000259" key="9">
    <source>
        <dbReference type="Pfam" id="PF03828"/>
    </source>
</evidence>
<comment type="caution">
    <text evidence="11">The sequence shown here is derived from an EMBL/GenBank/DDBJ whole genome shotgun (WGS) entry which is preliminary data.</text>
</comment>
<comment type="cofactor">
    <cofactor evidence="1">
        <name>Mn(2+)</name>
        <dbReference type="ChEBI" id="CHEBI:29035"/>
    </cofactor>
</comment>
<dbReference type="SUPFAM" id="SSF81631">
    <property type="entry name" value="PAP/OAS1 substrate-binding domain"/>
    <property type="match status" value="1"/>
</dbReference>
<dbReference type="Gene3D" id="3.30.460.10">
    <property type="entry name" value="Beta Polymerase, domain 2"/>
    <property type="match status" value="1"/>
</dbReference>
<evidence type="ECO:0000313" key="11">
    <source>
        <dbReference type="EMBL" id="RKU45450.1"/>
    </source>
</evidence>
<evidence type="ECO:0000256" key="6">
    <source>
        <dbReference type="ARBA" id="ARBA00022723"/>
    </source>
</evidence>
<dbReference type="GO" id="GO:1990817">
    <property type="term" value="F:poly(A) RNA polymerase activity"/>
    <property type="evidence" value="ECO:0007669"/>
    <property type="project" value="UniProtKB-EC"/>
</dbReference>
<dbReference type="EMBL" id="QVQW01000021">
    <property type="protein sequence ID" value="RKU45450.1"/>
    <property type="molecule type" value="Genomic_DNA"/>
</dbReference>
<feature type="region of interest" description="Disordered" evidence="8">
    <location>
        <begin position="480"/>
        <end position="518"/>
    </location>
</feature>
<feature type="domain" description="Poly(A) RNA polymerase mitochondrial-like central palm" evidence="10">
    <location>
        <begin position="141"/>
        <end position="273"/>
    </location>
</feature>
<feature type="compositionally biased region" description="Polar residues" evidence="8">
    <location>
        <begin position="67"/>
        <end position="83"/>
    </location>
</feature>
<feature type="compositionally biased region" description="Low complexity" evidence="8">
    <location>
        <begin position="1134"/>
        <end position="1143"/>
    </location>
</feature>
<feature type="compositionally biased region" description="Low complexity" evidence="8">
    <location>
        <begin position="482"/>
        <end position="492"/>
    </location>
</feature>
<evidence type="ECO:0000259" key="10">
    <source>
        <dbReference type="Pfam" id="PF22600"/>
    </source>
</evidence>
<feature type="compositionally biased region" description="Polar residues" evidence="8">
    <location>
        <begin position="1079"/>
        <end position="1091"/>
    </location>
</feature>
<dbReference type="STRING" id="177199.A0A420YCK3"/>
<feature type="compositionally biased region" description="Polar residues" evidence="8">
    <location>
        <begin position="42"/>
        <end position="51"/>
    </location>
</feature>
<feature type="compositionally biased region" description="Low complexity" evidence="8">
    <location>
        <begin position="911"/>
        <end position="924"/>
    </location>
</feature>
<evidence type="ECO:0000256" key="1">
    <source>
        <dbReference type="ARBA" id="ARBA00001936"/>
    </source>
</evidence>
<evidence type="ECO:0000256" key="8">
    <source>
        <dbReference type="SAM" id="MobiDB-lite"/>
    </source>
</evidence>
<dbReference type="GO" id="GO:0010605">
    <property type="term" value="P:negative regulation of macromolecule metabolic process"/>
    <property type="evidence" value="ECO:0007669"/>
    <property type="project" value="UniProtKB-ARBA"/>
</dbReference>
<feature type="compositionally biased region" description="Polar residues" evidence="8">
    <location>
        <begin position="692"/>
        <end position="744"/>
    </location>
</feature>
<dbReference type="Proteomes" id="UP000275385">
    <property type="component" value="Unassembled WGS sequence"/>
</dbReference>
<feature type="compositionally biased region" description="Gly residues" evidence="8">
    <location>
        <begin position="493"/>
        <end position="512"/>
    </location>
</feature>
<proteinExistence type="inferred from homology"/>
<feature type="region of interest" description="Disordered" evidence="8">
    <location>
        <begin position="1"/>
        <end position="104"/>
    </location>
</feature>
<feature type="compositionally biased region" description="Basic residues" evidence="8">
    <location>
        <begin position="1124"/>
        <end position="1133"/>
    </location>
</feature>
<dbReference type="GO" id="GO:0046872">
    <property type="term" value="F:metal ion binding"/>
    <property type="evidence" value="ECO:0007669"/>
    <property type="project" value="UniProtKB-KW"/>
</dbReference>
<protein>
    <recommendedName>
        <fullName evidence="4">polynucleotide adenylyltransferase</fullName>
        <ecNumber evidence="4">2.7.7.19</ecNumber>
    </recommendedName>
</protein>
<feature type="region of interest" description="Disordered" evidence="8">
    <location>
        <begin position="689"/>
        <end position="744"/>
    </location>
</feature>
<keyword evidence="5" id="KW-0808">Transferase</keyword>
<sequence>MPANAKKQPERSPKQTHSKASPATNGASRPAAPNSLAEPAALSSSVPSTPHQRPRKFSFDGSREPSPGTNQNHSPRSVYSETNSTLPSLRPLPPRLTGCRLEVAPPTARRRMNYSIGTDKLDKVDPEKIKSELSEHEEQKLTRDMRELYDRLLPSSESERNRLKLVKKLERIFNDEWPGHDIQVHLFGSSGNLLCSDDSDVDICITTEWTELECVCMIAELLNNRGMEKVVCVAGAKVPIVKIWDPELKLNCDMNVNNVLALENTRMVRTYVQLDERVRPLAMVIKHWTRRRIINDAAFGGTLSSYTWICLIIAFLQLRKPPVLPALHQRQEKLPKKEGEPNEFADDVEKLRSFGKDNEESLGALLFHFFKFYAHEFDYDKYALSIRLGKLITKTEKKWHLALNNCLCVEEPFNTIRNLGNTADDTSFRGLHLELRRAFDLIAEGKLDECCEQYEFPKEEVTQFSSNLFCRPAAAPRPVLVRSSSQSHSNNRGGRGGWRGNGGRQYRNGGGNSSRRASSVIPYDVNSSFPGGIPSGIQTPQMTAQEANQYLWMQAQQQPMGQAHLDIFGGMMEPLSARNTHPLQLHYYTQQHFLNQTALNQQALQVAQRLRDAQNAASHAANGGATQSTDRSRTNSFDNPPLTAPIRPDMTWVYPYPTQPGWYGHAYTTYPSSPSTTTNAGAAQDFRRSLHRSTVTSDSGAPTGSGSLRSQSQPASRTTLPNGVQQATSGYMTTGHQGPTSASSFAARQANGGTVPHLMAEQTEEGDFEVLPTYPMLGTPPEDEGPRYVGYFINGTSSPVRRATISPINGIGQGIPMIPQIASLGVTNQERRRPSAEQNPQSILDKRLRRTSRSPSPSPLGQSETISAGTSSAPLGSSPFPQLGSSLGPTRGPLVVNGTSAVAPPVVSSSMVSSSSASSRQSPVQEPLGAEDVNYGNPLHINQGVDLTVHLPLLDVEANKVPQPSEESEPFEPPRKERALIVNGSTPLAMSTSTQSPVVPQPPPESQSFNQRLAMLSVSGLNINAQPYHGSGSGVAVSGYQGVPQTSRSRANSRHQHSGIASLDLATSEFQVNNQDHLSPVFENQTSPSRPTRTEKGKIPPGNWRKLDATEGGRGDHGASSNKTAHHPHHRNSSHSSHGGPPSKDSLPRNNGSTPRENGHTRNQKSESDHSGGWQKQKSRKKAGVPDPKHAAGEQLPKNEADRKGG</sequence>
<accession>A0A420YCK3</accession>
<keyword evidence="7" id="KW-0460">Magnesium</keyword>
<feature type="compositionally biased region" description="Polar residues" evidence="8">
    <location>
        <begin position="624"/>
        <end position="638"/>
    </location>
</feature>
<dbReference type="GO" id="GO:0031123">
    <property type="term" value="P:RNA 3'-end processing"/>
    <property type="evidence" value="ECO:0007669"/>
    <property type="project" value="TreeGrafter"/>
</dbReference>
<feature type="compositionally biased region" description="Basic and acidic residues" evidence="8">
    <location>
        <begin position="1105"/>
        <end position="1117"/>
    </location>
</feature>
<reference evidence="11 12" key="1">
    <citation type="submission" date="2018-08" db="EMBL/GenBank/DDBJ databases">
        <title>Draft genome of the lignicolous fungus Coniochaeta pulveracea.</title>
        <authorList>
            <person name="Borstlap C.J."/>
            <person name="De Witt R.N."/>
            <person name="Botha A."/>
            <person name="Volschenk H."/>
        </authorList>
    </citation>
    <scope>NUCLEOTIDE SEQUENCE [LARGE SCALE GENOMIC DNA]</scope>
    <source>
        <strain evidence="11 12">CAB683</strain>
    </source>
</reference>
<dbReference type="CDD" id="cd05402">
    <property type="entry name" value="NT_PAP_TUTase"/>
    <property type="match status" value="1"/>
</dbReference>
<dbReference type="Gene3D" id="1.10.1410.10">
    <property type="match status" value="1"/>
</dbReference>
<feature type="domain" description="PAP-associated" evidence="9">
    <location>
        <begin position="361"/>
        <end position="415"/>
    </location>
</feature>
<keyword evidence="6" id="KW-0479">Metal-binding</keyword>
<feature type="compositionally biased region" description="Polar residues" evidence="8">
    <location>
        <begin position="861"/>
        <end position="888"/>
    </location>
</feature>
<comment type="similarity">
    <text evidence="3">Belongs to the DNA polymerase type-B-like family.</text>
</comment>
<evidence type="ECO:0000256" key="5">
    <source>
        <dbReference type="ARBA" id="ARBA00022679"/>
    </source>
</evidence>
<dbReference type="InterPro" id="IPR054708">
    <property type="entry name" value="MTPAP-like_central"/>
</dbReference>
<dbReference type="Pfam" id="PF22600">
    <property type="entry name" value="MTPAP-like_central"/>
    <property type="match status" value="1"/>
</dbReference>
<feature type="region of interest" description="Disordered" evidence="8">
    <location>
        <begin position="989"/>
        <end position="1008"/>
    </location>
</feature>
<gene>
    <name evidence="11" type="ORF">DL546_007452</name>
</gene>
<evidence type="ECO:0000313" key="12">
    <source>
        <dbReference type="Proteomes" id="UP000275385"/>
    </source>
</evidence>
<dbReference type="PANTHER" id="PTHR12271:SF113">
    <property type="entry name" value="POLY(A) RNA POLYMERASE CID11"/>
    <property type="match status" value="1"/>
</dbReference>
<feature type="compositionally biased region" description="Basic and acidic residues" evidence="8">
    <location>
        <begin position="1157"/>
        <end position="1170"/>
    </location>
</feature>
<evidence type="ECO:0000256" key="7">
    <source>
        <dbReference type="ARBA" id="ARBA00022842"/>
    </source>
</evidence>
<dbReference type="InterPro" id="IPR002058">
    <property type="entry name" value="PAP_assoc"/>
</dbReference>
<feature type="region of interest" description="Disordered" evidence="8">
    <location>
        <begin position="1079"/>
        <end position="1206"/>
    </location>
</feature>
<feature type="compositionally biased region" description="Polar residues" evidence="8">
    <location>
        <begin position="18"/>
        <end position="27"/>
    </location>
</feature>
<feature type="region of interest" description="Disordered" evidence="8">
    <location>
        <begin position="911"/>
        <end position="931"/>
    </location>
</feature>
<evidence type="ECO:0000256" key="4">
    <source>
        <dbReference type="ARBA" id="ARBA00012388"/>
    </source>
</evidence>
<comment type="cofactor">
    <cofactor evidence="2">
        <name>Mg(2+)</name>
        <dbReference type="ChEBI" id="CHEBI:18420"/>
    </cofactor>
</comment>